<dbReference type="PANTHER" id="PTHR24373:SF293">
    <property type="entry name" value="TOLL-LIKE RECEPTOR 3"/>
    <property type="match status" value="1"/>
</dbReference>
<gene>
    <name evidence="5" type="primary">TLR3</name>
</gene>
<dbReference type="GO" id="GO:0038023">
    <property type="term" value="F:signaling receptor activity"/>
    <property type="evidence" value="ECO:0007669"/>
    <property type="project" value="TreeGrafter"/>
</dbReference>
<dbReference type="Pfam" id="PF13516">
    <property type="entry name" value="LRR_6"/>
    <property type="match status" value="1"/>
</dbReference>
<dbReference type="PROSITE" id="PS51450">
    <property type="entry name" value="LRR"/>
    <property type="match status" value="3"/>
</dbReference>
<feature type="signal peptide" evidence="4">
    <location>
        <begin position="1"/>
        <end position="26"/>
    </location>
</feature>
<dbReference type="InterPro" id="IPR032675">
    <property type="entry name" value="LRR_dom_sf"/>
</dbReference>
<evidence type="ECO:0000256" key="1">
    <source>
        <dbReference type="ARBA" id="ARBA00022614"/>
    </source>
</evidence>
<dbReference type="PRINTS" id="PR00019">
    <property type="entry name" value="LEURICHRPT"/>
</dbReference>
<sequence>MSRPLPYHIHFFGGLLTCWILCTSSANKCTVRHEVADCSHLKLTQIPDDLPTNITVLNLTHNQLRRLPPANFTRYSQLTILDGGFNSISKLEPELCQSLPWLEVLNLQHNEISQLSDKTFIFCMNLTELHLMSNSTQKIQNDPFKNLKNLIKLDLSHNGLSSTKLGTQLQLENLQELLLSNNKISSLTPEELDFLGNSSLKRLELSSNQIKEEYIEGLPPVIQWLRRNTLNARGPDSIFGQGTRFRMMQQ</sequence>
<dbReference type="InterPro" id="IPR001611">
    <property type="entry name" value="Leu-rich_rpt"/>
</dbReference>
<evidence type="ECO:0000256" key="4">
    <source>
        <dbReference type="SAM" id="SignalP"/>
    </source>
</evidence>
<evidence type="ECO:0000313" key="5">
    <source>
        <dbReference type="EMBL" id="ADZ17148.1"/>
    </source>
</evidence>
<reference evidence="5" key="1">
    <citation type="submission" date="2010-02" db="EMBL/GenBank/DDBJ databases">
        <authorList>
            <person name="Zhang L."/>
            <person name="Cao Y."/>
            <person name="Yu Y."/>
            <person name="Wang C."/>
            <person name="Liu X."/>
            <person name="Jin H."/>
        </authorList>
    </citation>
    <scope>NUCLEOTIDE SEQUENCE</scope>
</reference>
<keyword evidence="1" id="KW-0433">Leucine-rich repeat</keyword>
<dbReference type="InterPro" id="IPR050328">
    <property type="entry name" value="Dev_Immune_Receptor"/>
</dbReference>
<evidence type="ECO:0000256" key="3">
    <source>
        <dbReference type="ARBA" id="ARBA00022737"/>
    </source>
</evidence>
<keyword evidence="3" id="KW-0677">Repeat</keyword>
<proteinExistence type="evidence at transcript level"/>
<dbReference type="InterPro" id="IPR003591">
    <property type="entry name" value="Leu-rich_rpt_typical-subtyp"/>
</dbReference>
<dbReference type="Pfam" id="PF13855">
    <property type="entry name" value="LRR_8"/>
    <property type="match status" value="2"/>
</dbReference>
<dbReference type="GO" id="GO:0031012">
    <property type="term" value="C:extracellular matrix"/>
    <property type="evidence" value="ECO:0007669"/>
    <property type="project" value="TreeGrafter"/>
</dbReference>
<dbReference type="GO" id="GO:0005615">
    <property type="term" value="C:extracellular space"/>
    <property type="evidence" value="ECO:0007669"/>
    <property type="project" value="TreeGrafter"/>
</dbReference>
<dbReference type="GO" id="GO:0003725">
    <property type="term" value="F:double-stranded RNA binding"/>
    <property type="evidence" value="ECO:0007669"/>
    <property type="project" value="TreeGrafter"/>
</dbReference>
<protein>
    <submittedName>
        <fullName evidence="5">Toll-like receptor 3 short-type</fullName>
    </submittedName>
</protein>
<dbReference type="Gene3D" id="3.80.10.10">
    <property type="entry name" value="Ribonuclease Inhibitor"/>
    <property type="match status" value="1"/>
</dbReference>
<dbReference type="SMART" id="SM00369">
    <property type="entry name" value="LRR_TYP"/>
    <property type="match status" value="4"/>
</dbReference>
<organism evidence="5">
    <name type="scientific">Cervus nippon</name>
    <name type="common">Sika deer</name>
    <dbReference type="NCBI Taxonomy" id="9863"/>
    <lineage>
        <taxon>Eukaryota</taxon>
        <taxon>Metazoa</taxon>
        <taxon>Chordata</taxon>
        <taxon>Craniata</taxon>
        <taxon>Vertebrata</taxon>
        <taxon>Euteleostomi</taxon>
        <taxon>Mammalia</taxon>
        <taxon>Eutheria</taxon>
        <taxon>Laurasiatheria</taxon>
        <taxon>Artiodactyla</taxon>
        <taxon>Ruminantia</taxon>
        <taxon>Pecora</taxon>
        <taxon>Cervidae</taxon>
        <taxon>Cervinae</taxon>
        <taxon>Cervus</taxon>
    </lineage>
</organism>
<feature type="chain" id="PRO_5003264452" evidence="4">
    <location>
        <begin position="27"/>
        <end position="250"/>
    </location>
</feature>
<evidence type="ECO:0000256" key="2">
    <source>
        <dbReference type="ARBA" id="ARBA00022729"/>
    </source>
</evidence>
<name>F1APU0_CERNI</name>
<dbReference type="PANTHER" id="PTHR24373">
    <property type="entry name" value="SLIT RELATED LEUCINE-RICH REPEAT NEURONAL PROTEIN"/>
    <property type="match status" value="1"/>
</dbReference>
<dbReference type="AlphaFoldDB" id="F1APU0"/>
<dbReference type="GO" id="GO:0043331">
    <property type="term" value="P:response to dsRNA"/>
    <property type="evidence" value="ECO:0007669"/>
    <property type="project" value="TreeGrafter"/>
</dbReference>
<dbReference type="SMART" id="SM00365">
    <property type="entry name" value="LRR_SD22"/>
    <property type="match status" value="3"/>
</dbReference>
<keyword evidence="5" id="KW-0675">Receptor</keyword>
<dbReference type="SUPFAM" id="SSF52058">
    <property type="entry name" value="L domain-like"/>
    <property type="match status" value="1"/>
</dbReference>
<keyword evidence="2 4" id="KW-0732">Signal</keyword>
<dbReference type="EMBL" id="GU936193">
    <property type="protein sequence ID" value="ADZ17148.1"/>
    <property type="molecule type" value="mRNA"/>
</dbReference>
<accession>F1APU0</accession>